<dbReference type="InterPro" id="IPR023614">
    <property type="entry name" value="Porin_dom_sf"/>
</dbReference>
<reference evidence="3 4" key="1">
    <citation type="submission" date="2017-09" db="EMBL/GenBank/DDBJ databases">
        <title>Depth-based differentiation of microbial function through sediment-hosted aquifers and enrichment of novel symbionts in the deep terrestrial subsurface.</title>
        <authorList>
            <person name="Probst A.J."/>
            <person name="Ladd B."/>
            <person name="Jarett J.K."/>
            <person name="Geller-Mcgrath D.E."/>
            <person name="Sieber C.M."/>
            <person name="Emerson J.B."/>
            <person name="Anantharaman K."/>
            <person name="Thomas B.C."/>
            <person name="Malmstrom R."/>
            <person name="Stieglmeier M."/>
            <person name="Klingl A."/>
            <person name="Woyke T."/>
            <person name="Ryan C.M."/>
            <person name="Banfield J.F."/>
        </authorList>
    </citation>
    <scope>NUCLEOTIDE SEQUENCE [LARGE SCALE GENOMIC DNA]</scope>
    <source>
        <strain evidence="3">CG17_big_fil_post_rev_8_21_14_2_50_48_46</strain>
    </source>
</reference>
<evidence type="ECO:0000313" key="3">
    <source>
        <dbReference type="EMBL" id="PIW14006.1"/>
    </source>
</evidence>
<gene>
    <name evidence="3" type="ORF">COW36_23490</name>
</gene>
<evidence type="ECO:0000313" key="4">
    <source>
        <dbReference type="Proteomes" id="UP000231019"/>
    </source>
</evidence>
<feature type="chain" id="PRO_5014785948" description="Zinc-regulated TonB-dependent outer membrane receptor" evidence="2">
    <location>
        <begin position="28"/>
        <end position="465"/>
    </location>
</feature>
<feature type="region of interest" description="Disordered" evidence="1">
    <location>
        <begin position="31"/>
        <end position="70"/>
    </location>
</feature>
<protein>
    <recommendedName>
        <fullName evidence="5">Zinc-regulated TonB-dependent outer membrane receptor</fullName>
    </recommendedName>
</protein>
<feature type="compositionally biased region" description="Acidic residues" evidence="1">
    <location>
        <begin position="50"/>
        <end position="61"/>
    </location>
</feature>
<name>A0A2M7FXX5_9BACT</name>
<dbReference type="Gene3D" id="2.40.160.10">
    <property type="entry name" value="Porin"/>
    <property type="match status" value="1"/>
</dbReference>
<feature type="signal peptide" evidence="2">
    <location>
        <begin position="1"/>
        <end position="27"/>
    </location>
</feature>
<sequence length="465" mass="51204">MSFKLQPFSKTVLVLASFFCLISPVAAETENSEAETQSAQDSDSTLIDQPSEEEPSEEESGFENPAPETDLNTLQSQSLLSSPFNQQIFVPNISLILDSSAGGRSLSNQDASGLVSPFSLQGLPSEHGMGSQNGLNFNYAELSLQAPIDPFFDAFASFHLQPEGFEIEEAYFSTRGLPGNFQLKGGKFLSHFGRLNNQHEHFWNFAKRPLVYDGLFGSEGLNEMGLQVNWVAPLDFFLNLGIEALQGNNSESFGTSEVHLGQTQIAENNLPNLLVAYAKGSVDLGEQFVVLGGLSLAQGGARQAAVESSNPSALGNFAGGARVYGADLTLRWFQDSYREVLWQTEFLHRSLDGQQEQGGQAYTLRKEQSGLYSELVWRFAWQWRAGARLDLITQNQTWQNQSLTAGPTLLPRYAAMLEFHPSEFSRLRLEYNLDQSRLAAGVATPVHELFLQLNLSMGAHGAHNF</sequence>
<evidence type="ECO:0000256" key="1">
    <source>
        <dbReference type="SAM" id="MobiDB-lite"/>
    </source>
</evidence>
<accession>A0A2M7FXX5</accession>
<comment type="caution">
    <text evidence="3">The sequence shown here is derived from an EMBL/GenBank/DDBJ whole genome shotgun (WGS) entry which is preliminary data.</text>
</comment>
<proteinExistence type="predicted"/>
<dbReference type="EMBL" id="PFFQ01000065">
    <property type="protein sequence ID" value="PIW14006.1"/>
    <property type="molecule type" value="Genomic_DNA"/>
</dbReference>
<dbReference type="AlphaFoldDB" id="A0A2M7FXX5"/>
<keyword evidence="2" id="KW-0732">Signal</keyword>
<feature type="compositionally biased region" description="Polar residues" evidence="1">
    <location>
        <begin position="34"/>
        <end position="48"/>
    </location>
</feature>
<organism evidence="3 4">
    <name type="scientific">bacterium (Candidatus Blackallbacteria) CG17_big_fil_post_rev_8_21_14_2_50_48_46</name>
    <dbReference type="NCBI Taxonomy" id="2014261"/>
    <lineage>
        <taxon>Bacteria</taxon>
        <taxon>Candidatus Blackallbacteria</taxon>
    </lineage>
</organism>
<evidence type="ECO:0000256" key="2">
    <source>
        <dbReference type="SAM" id="SignalP"/>
    </source>
</evidence>
<dbReference type="Proteomes" id="UP000231019">
    <property type="component" value="Unassembled WGS sequence"/>
</dbReference>
<evidence type="ECO:0008006" key="5">
    <source>
        <dbReference type="Google" id="ProtNLM"/>
    </source>
</evidence>